<evidence type="ECO:0000256" key="3">
    <source>
        <dbReference type="ARBA" id="ARBA00022801"/>
    </source>
</evidence>
<keyword evidence="8" id="KW-1185">Reference proteome</keyword>
<accession>A0A7G5XL28</accession>
<dbReference type="RefSeq" id="WP_182805876.1">
    <property type="nucleotide sequence ID" value="NZ_CP060007.1"/>
</dbReference>
<dbReference type="GO" id="GO:0016020">
    <property type="term" value="C:membrane"/>
    <property type="evidence" value="ECO:0007669"/>
    <property type="project" value="GOC"/>
</dbReference>
<dbReference type="Pfam" id="PF02055">
    <property type="entry name" value="Glyco_hydro_30"/>
    <property type="match status" value="1"/>
</dbReference>
<dbReference type="AlphaFoldDB" id="A0A7G5XL28"/>
<dbReference type="InterPro" id="IPR017853">
    <property type="entry name" value="GH"/>
</dbReference>
<dbReference type="InterPro" id="IPR033452">
    <property type="entry name" value="GH30_C"/>
</dbReference>
<keyword evidence="4" id="KW-0326">Glycosidase</keyword>
<feature type="domain" description="Glycosyl hydrolase family 30 beta sandwich" evidence="6">
    <location>
        <begin position="417"/>
        <end position="476"/>
    </location>
</feature>
<dbReference type="SUPFAM" id="SSF51445">
    <property type="entry name" value="(Trans)glycosidases"/>
    <property type="match status" value="1"/>
</dbReference>
<dbReference type="PANTHER" id="PTHR11069">
    <property type="entry name" value="GLUCOSYLCERAMIDASE"/>
    <property type="match status" value="1"/>
</dbReference>
<dbReference type="PRINTS" id="PR00843">
    <property type="entry name" value="GLHYDRLASE30"/>
</dbReference>
<dbReference type="KEGG" id="lacs:H4075_08370"/>
<organism evidence="7 8">
    <name type="scientific">Lacibacter sediminis</name>
    <dbReference type="NCBI Taxonomy" id="2760713"/>
    <lineage>
        <taxon>Bacteria</taxon>
        <taxon>Pseudomonadati</taxon>
        <taxon>Bacteroidota</taxon>
        <taxon>Chitinophagia</taxon>
        <taxon>Chitinophagales</taxon>
        <taxon>Chitinophagaceae</taxon>
        <taxon>Lacibacter</taxon>
    </lineage>
</organism>
<evidence type="ECO:0000313" key="7">
    <source>
        <dbReference type="EMBL" id="QNA46181.1"/>
    </source>
</evidence>
<dbReference type="InterPro" id="IPR033453">
    <property type="entry name" value="Glyco_hydro_30_TIM-barrel"/>
</dbReference>
<dbReference type="InterPro" id="IPR001139">
    <property type="entry name" value="Glyco_hydro_30"/>
</dbReference>
<name>A0A7G5XL28_9BACT</name>
<dbReference type="Gene3D" id="2.60.40.1180">
    <property type="entry name" value="Golgi alpha-mannosidase II"/>
    <property type="match status" value="1"/>
</dbReference>
<evidence type="ECO:0000256" key="2">
    <source>
        <dbReference type="ARBA" id="ARBA00022729"/>
    </source>
</evidence>
<dbReference type="Pfam" id="PF17189">
    <property type="entry name" value="Glyco_hydro_30C"/>
    <property type="match status" value="1"/>
</dbReference>
<dbReference type="Proteomes" id="UP000515344">
    <property type="component" value="Chromosome"/>
</dbReference>
<dbReference type="GO" id="GO:0004348">
    <property type="term" value="F:glucosylceramidase activity"/>
    <property type="evidence" value="ECO:0007669"/>
    <property type="project" value="InterPro"/>
</dbReference>
<feature type="domain" description="Glycosyl hydrolase family 30 TIM-barrel" evidence="5">
    <location>
        <begin position="83"/>
        <end position="414"/>
    </location>
</feature>
<evidence type="ECO:0000259" key="6">
    <source>
        <dbReference type="Pfam" id="PF17189"/>
    </source>
</evidence>
<dbReference type="EMBL" id="CP060007">
    <property type="protein sequence ID" value="QNA46181.1"/>
    <property type="molecule type" value="Genomic_DNA"/>
</dbReference>
<proteinExistence type="inferred from homology"/>
<comment type="similarity">
    <text evidence="1 4">Belongs to the glycosyl hydrolase 30 family.</text>
</comment>
<keyword evidence="3 4" id="KW-0378">Hydrolase</keyword>
<dbReference type="GO" id="GO:0006680">
    <property type="term" value="P:glucosylceramide catabolic process"/>
    <property type="evidence" value="ECO:0007669"/>
    <property type="project" value="TreeGrafter"/>
</dbReference>
<keyword evidence="2" id="KW-0732">Signal</keyword>
<dbReference type="PANTHER" id="PTHR11069:SF23">
    <property type="entry name" value="LYSOSOMAL ACID GLUCOSYLCERAMIDASE"/>
    <property type="match status" value="1"/>
</dbReference>
<reference evidence="8" key="1">
    <citation type="submission" date="2020-08" db="EMBL/GenBank/DDBJ databases">
        <title>Lacibacter sp. S13-6-6 genome sequencing.</title>
        <authorList>
            <person name="Jin L."/>
        </authorList>
    </citation>
    <scope>NUCLEOTIDE SEQUENCE [LARGE SCALE GENOMIC DNA]</scope>
    <source>
        <strain evidence="8">S13-6-6</strain>
    </source>
</reference>
<evidence type="ECO:0000256" key="4">
    <source>
        <dbReference type="RuleBase" id="RU361188"/>
    </source>
</evidence>
<dbReference type="InterPro" id="IPR013780">
    <property type="entry name" value="Glyco_hydro_b"/>
</dbReference>
<evidence type="ECO:0000256" key="1">
    <source>
        <dbReference type="ARBA" id="ARBA00005382"/>
    </source>
</evidence>
<dbReference type="Gene3D" id="3.20.20.80">
    <property type="entry name" value="Glycosidases"/>
    <property type="match status" value="1"/>
</dbReference>
<protein>
    <submittedName>
        <fullName evidence="7">Glucosylceramidase</fullName>
    </submittedName>
</protein>
<evidence type="ECO:0000259" key="5">
    <source>
        <dbReference type="Pfam" id="PF02055"/>
    </source>
</evidence>
<gene>
    <name evidence="7" type="ORF">H4075_08370</name>
</gene>
<sequence length="478" mass="51386">MKKNHFFTLIALSTLFVYGDCNKKDTGGQTNPPATPVNEVDFWLTKTDQTSLLQKQTTPLAFSTTNNGYLTIDVDSTVKYQTVDGFGYTLTGGSAYLIKRMGTTESAALLNELFGSTNNAANVSYLRISIGASDLSPSVFSYNDLPAGQTDPTLANFSLSQDTVDLIPVLKQILAINPSIKIMGSPWSPPVWMKDNGSSIGGSLLPQYYAVYAQYFVKYIQAMKAKGITIDAITLQNEPQHGGNNPSMVMSAAQQADFVKNHLGPAFAAANITTKIIVWDHNCDNPNYPITVLNDPAAKAFIDGSAFHLYAGDISALSTVRNAHPDKNLYFTEQWTGANGTFGGDLTWHVKNVVIGSMRNWSKIALEWNLANDPSFGPHTPGGCTECKGALTISGSSFSRNVGYYIIAHASRFVPAGSIRIESNVINGVSNVAFLTPSGRKVLIAVNDGGTTAIFNIRYKGKVAATGLPVGAVGTYVW</sequence>
<evidence type="ECO:0000313" key="8">
    <source>
        <dbReference type="Proteomes" id="UP000515344"/>
    </source>
</evidence>